<feature type="transmembrane region" description="Helical" evidence="2">
    <location>
        <begin position="56"/>
        <end position="80"/>
    </location>
</feature>
<feature type="region of interest" description="Disordered" evidence="1">
    <location>
        <begin position="1"/>
        <end position="24"/>
    </location>
</feature>
<evidence type="ECO:0000313" key="3">
    <source>
        <dbReference type="EMBL" id="KAK4460837.1"/>
    </source>
</evidence>
<evidence type="ECO:0000313" key="4">
    <source>
        <dbReference type="Proteomes" id="UP001321749"/>
    </source>
</evidence>
<accession>A0AAV9HN77</accession>
<keyword evidence="2" id="KW-1133">Transmembrane helix</keyword>
<gene>
    <name evidence="3" type="ORF">QBC42DRAFT_271442</name>
</gene>
<comment type="caution">
    <text evidence="3">The sequence shown here is derived from an EMBL/GenBank/DDBJ whole genome shotgun (WGS) entry which is preliminary data.</text>
</comment>
<keyword evidence="2" id="KW-0812">Transmembrane</keyword>
<evidence type="ECO:0000256" key="2">
    <source>
        <dbReference type="SAM" id="Phobius"/>
    </source>
</evidence>
<reference evidence="3" key="2">
    <citation type="submission" date="2023-06" db="EMBL/GenBank/DDBJ databases">
        <authorList>
            <consortium name="Lawrence Berkeley National Laboratory"/>
            <person name="Mondo S.J."/>
            <person name="Hensen N."/>
            <person name="Bonometti L."/>
            <person name="Westerberg I."/>
            <person name="Brannstrom I.O."/>
            <person name="Guillou S."/>
            <person name="Cros-Aarteil S."/>
            <person name="Calhoun S."/>
            <person name="Haridas S."/>
            <person name="Kuo A."/>
            <person name="Pangilinan J."/>
            <person name="Riley R."/>
            <person name="Labutti K."/>
            <person name="Andreopoulos B."/>
            <person name="Lipzen A."/>
            <person name="Chen C."/>
            <person name="Yanf M."/>
            <person name="Daum C."/>
            <person name="Ng V."/>
            <person name="Clum A."/>
            <person name="Steindorff A."/>
            <person name="Ohm R."/>
            <person name="Martin F."/>
            <person name="Silar P."/>
            <person name="Natvig D."/>
            <person name="Lalanne C."/>
            <person name="Gautier V."/>
            <person name="Ament-Velasquez S.L."/>
            <person name="Kruys A."/>
            <person name="Hutchinson M.I."/>
            <person name="Powell A.J."/>
            <person name="Barry K."/>
            <person name="Miller A.N."/>
            <person name="Grigoriev I.V."/>
            <person name="Debuchy R."/>
            <person name="Gladieux P."/>
            <person name="Thoren M.H."/>
            <person name="Johannesson H."/>
        </authorList>
    </citation>
    <scope>NUCLEOTIDE SEQUENCE</scope>
    <source>
        <strain evidence="3">PSN324</strain>
    </source>
</reference>
<proteinExistence type="predicted"/>
<feature type="compositionally biased region" description="Basic and acidic residues" evidence="1">
    <location>
        <begin position="8"/>
        <end position="24"/>
    </location>
</feature>
<keyword evidence="2" id="KW-0472">Membrane</keyword>
<keyword evidence="4" id="KW-1185">Reference proteome</keyword>
<dbReference type="AlphaFoldDB" id="A0AAV9HN77"/>
<evidence type="ECO:0008006" key="5">
    <source>
        <dbReference type="Google" id="ProtNLM"/>
    </source>
</evidence>
<organism evidence="3 4">
    <name type="scientific">Cladorrhinum samala</name>
    <dbReference type="NCBI Taxonomy" id="585594"/>
    <lineage>
        <taxon>Eukaryota</taxon>
        <taxon>Fungi</taxon>
        <taxon>Dikarya</taxon>
        <taxon>Ascomycota</taxon>
        <taxon>Pezizomycotina</taxon>
        <taxon>Sordariomycetes</taxon>
        <taxon>Sordariomycetidae</taxon>
        <taxon>Sordariales</taxon>
        <taxon>Podosporaceae</taxon>
        <taxon>Cladorrhinum</taxon>
    </lineage>
</organism>
<reference evidence="3" key="1">
    <citation type="journal article" date="2023" name="Mol. Phylogenet. Evol.">
        <title>Genome-scale phylogeny and comparative genomics of the fungal order Sordariales.</title>
        <authorList>
            <person name="Hensen N."/>
            <person name="Bonometti L."/>
            <person name="Westerberg I."/>
            <person name="Brannstrom I.O."/>
            <person name="Guillou S."/>
            <person name="Cros-Aarteil S."/>
            <person name="Calhoun S."/>
            <person name="Haridas S."/>
            <person name="Kuo A."/>
            <person name="Mondo S."/>
            <person name="Pangilinan J."/>
            <person name="Riley R."/>
            <person name="LaButti K."/>
            <person name="Andreopoulos B."/>
            <person name="Lipzen A."/>
            <person name="Chen C."/>
            <person name="Yan M."/>
            <person name="Daum C."/>
            <person name="Ng V."/>
            <person name="Clum A."/>
            <person name="Steindorff A."/>
            <person name="Ohm R.A."/>
            <person name="Martin F."/>
            <person name="Silar P."/>
            <person name="Natvig D.O."/>
            <person name="Lalanne C."/>
            <person name="Gautier V."/>
            <person name="Ament-Velasquez S.L."/>
            <person name="Kruys A."/>
            <person name="Hutchinson M.I."/>
            <person name="Powell A.J."/>
            <person name="Barry K."/>
            <person name="Miller A.N."/>
            <person name="Grigoriev I.V."/>
            <person name="Debuchy R."/>
            <person name="Gladieux P."/>
            <person name="Hiltunen Thoren M."/>
            <person name="Johannesson H."/>
        </authorList>
    </citation>
    <scope>NUCLEOTIDE SEQUENCE</scope>
    <source>
        <strain evidence="3">PSN324</strain>
    </source>
</reference>
<dbReference type="EMBL" id="MU865003">
    <property type="protein sequence ID" value="KAK4460837.1"/>
    <property type="molecule type" value="Genomic_DNA"/>
</dbReference>
<dbReference type="Proteomes" id="UP001321749">
    <property type="component" value="Unassembled WGS sequence"/>
</dbReference>
<name>A0AAV9HN77_9PEZI</name>
<protein>
    <recommendedName>
        <fullName evidence="5">Transmembrane protein</fullName>
    </recommendedName>
</protein>
<feature type="transmembrane region" description="Helical" evidence="2">
    <location>
        <begin position="100"/>
        <end position="119"/>
    </location>
</feature>
<sequence>MIGLGKGWRCERDSQGTEGKRGLRKNKEDISEILYGYPRKGKRGKSERGFVCLSRHFYSCFLFFILLYFSFFIFFIFLDLQRQSPFRKEGRNGNGKKVKVLFYEGYVYIMVKNLSFAYLDKGYI</sequence>
<evidence type="ECO:0000256" key="1">
    <source>
        <dbReference type="SAM" id="MobiDB-lite"/>
    </source>
</evidence>